<comment type="similarity">
    <text evidence="1">Belongs to the bacterial solute-binding protein 1 family.</text>
</comment>
<accession>A0ABX9KG80</accession>
<evidence type="ECO:0000313" key="3">
    <source>
        <dbReference type="EMBL" id="REI40897.1"/>
    </source>
</evidence>
<dbReference type="EMBL" id="QUAJ01000015">
    <property type="protein sequence ID" value="REI40897.1"/>
    <property type="molecule type" value="Genomic_DNA"/>
</dbReference>
<dbReference type="Proteomes" id="UP000263486">
    <property type="component" value="Unassembled WGS sequence"/>
</dbReference>
<dbReference type="Pfam" id="PF13416">
    <property type="entry name" value="SBP_bac_8"/>
    <property type="match status" value="1"/>
</dbReference>
<dbReference type="PANTHER" id="PTHR30006:SF15">
    <property type="entry name" value="IRON-UTILIZATION PERIPLASMIC PROTEIN"/>
    <property type="match status" value="1"/>
</dbReference>
<evidence type="ECO:0000256" key="2">
    <source>
        <dbReference type="ARBA" id="ARBA00022729"/>
    </source>
</evidence>
<comment type="caution">
    <text evidence="3">The sequence shown here is derived from an EMBL/GenBank/DDBJ whole genome shotgun (WGS) entry which is preliminary data.</text>
</comment>
<dbReference type="InterPro" id="IPR006059">
    <property type="entry name" value="SBP"/>
</dbReference>
<proteinExistence type="inferred from homology"/>
<keyword evidence="2" id="KW-0732">Signal</keyword>
<dbReference type="InterPro" id="IPR026045">
    <property type="entry name" value="Ferric-bd"/>
</dbReference>
<dbReference type="PROSITE" id="PS51257">
    <property type="entry name" value="PROKAR_LIPOPROTEIN"/>
    <property type="match status" value="1"/>
</dbReference>
<name>A0ABX9KG80_9FUSO</name>
<dbReference type="Gene3D" id="3.40.190.10">
    <property type="entry name" value="Periplasmic binding protein-like II"/>
    <property type="match status" value="2"/>
</dbReference>
<dbReference type="PANTHER" id="PTHR30006">
    <property type="entry name" value="THIAMINE-BINDING PERIPLASMIC PROTEIN-RELATED"/>
    <property type="match status" value="1"/>
</dbReference>
<keyword evidence="4" id="KW-1185">Reference proteome</keyword>
<gene>
    <name evidence="3" type="ORF">DYH56_09565</name>
</gene>
<organism evidence="3 4">
    <name type="scientific">Psychrilyobacter piezotolerans</name>
    <dbReference type="NCBI Taxonomy" id="2293438"/>
    <lineage>
        <taxon>Bacteria</taxon>
        <taxon>Fusobacteriati</taxon>
        <taxon>Fusobacteriota</taxon>
        <taxon>Fusobacteriia</taxon>
        <taxon>Fusobacteriales</taxon>
        <taxon>Fusobacteriaceae</taxon>
        <taxon>Psychrilyobacter</taxon>
    </lineage>
</organism>
<dbReference type="SUPFAM" id="SSF53850">
    <property type="entry name" value="Periplasmic binding protein-like II"/>
    <property type="match status" value="1"/>
</dbReference>
<dbReference type="RefSeq" id="WP_114642636.1">
    <property type="nucleotide sequence ID" value="NZ_JAACIO010000016.1"/>
</dbReference>
<evidence type="ECO:0000313" key="4">
    <source>
        <dbReference type="Proteomes" id="UP000263486"/>
    </source>
</evidence>
<dbReference type="PIRSF" id="PIRSF002825">
    <property type="entry name" value="CfbpA"/>
    <property type="match status" value="1"/>
</dbReference>
<sequence length="356" mass="39797">MKKMKKIIPFIVLSAGLLTGCFKGKEEAKVVEETKAPKISKELNIYTQRNYDIDKALIAEFEKETGITVNVAHSGADELLKKLEIEGKDTPADLFITADAARLGRAKDLGLLQPIKDEEVLELVPANIRDKDNYWTSFTYRARIFAYNKEATDPSVFSTYEDLADPKWNGKVLVRSSTNSYNQALIASMIAANGEEATRGWIKGLTANMARAPKGNDRDQSKAVIAGIGEVAIMNSYYLGKMIHSTDPEERKVGEQIAIFFPNQDDRGTHINVSGMGITKHAKNIENAETFIKFFLNEKSQTRFANENYEYPSNKNVKANATVQSWGDFKIDNLTLSELGKNYKKGTIMADEEGWK</sequence>
<reference evidence="3 4" key="1">
    <citation type="submission" date="2018-08" db="EMBL/GenBank/DDBJ databases">
        <title>Draft genome sequence of Psychrilyobacter sp. strain SD5 isolated from Black Sea water.</title>
        <authorList>
            <person name="Yadav S."/>
            <person name="Villanueva L."/>
            <person name="Damste J.S.S."/>
        </authorList>
    </citation>
    <scope>NUCLEOTIDE SEQUENCE [LARGE SCALE GENOMIC DNA]</scope>
    <source>
        <strain evidence="3 4">SD5</strain>
    </source>
</reference>
<protein>
    <submittedName>
        <fullName evidence="3">Extracellular solute-binding protein</fullName>
    </submittedName>
</protein>
<dbReference type="CDD" id="cd13542">
    <property type="entry name" value="PBP2_FutA1_ilke"/>
    <property type="match status" value="1"/>
</dbReference>
<evidence type="ECO:0000256" key="1">
    <source>
        <dbReference type="ARBA" id="ARBA00008520"/>
    </source>
</evidence>